<dbReference type="Proteomes" id="UP000821845">
    <property type="component" value="Chromosome 7"/>
</dbReference>
<protein>
    <submittedName>
        <fullName evidence="1">Uncharacterized protein</fullName>
    </submittedName>
</protein>
<proteinExistence type="predicted"/>
<evidence type="ECO:0000313" key="1">
    <source>
        <dbReference type="EMBL" id="KAH6925796.1"/>
    </source>
</evidence>
<evidence type="ECO:0000313" key="2">
    <source>
        <dbReference type="Proteomes" id="UP000821845"/>
    </source>
</evidence>
<gene>
    <name evidence="1" type="ORF">HPB50_010401</name>
</gene>
<accession>A0ACB7RVG4</accession>
<organism evidence="1 2">
    <name type="scientific">Hyalomma asiaticum</name>
    <name type="common">Tick</name>
    <dbReference type="NCBI Taxonomy" id="266040"/>
    <lineage>
        <taxon>Eukaryota</taxon>
        <taxon>Metazoa</taxon>
        <taxon>Ecdysozoa</taxon>
        <taxon>Arthropoda</taxon>
        <taxon>Chelicerata</taxon>
        <taxon>Arachnida</taxon>
        <taxon>Acari</taxon>
        <taxon>Parasitiformes</taxon>
        <taxon>Ixodida</taxon>
        <taxon>Ixodoidea</taxon>
        <taxon>Ixodidae</taxon>
        <taxon>Hyalomminae</taxon>
        <taxon>Hyalomma</taxon>
    </lineage>
</organism>
<reference evidence="1" key="1">
    <citation type="submission" date="2020-05" db="EMBL/GenBank/DDBJ databases">
        <title>Large-scale comparative analyses of tick genomes elucidate their genetic diversity and vector capacities.</title>
        <authorList>
            <person name="Jia N."/>
            <person name="Wang J."/>
            <person name="Shi W."/>
            <person name="Du L."/>
            <person name="Sun Y."/>
            <person name="Zhan W."/>
            <person name="Jiang J."/>
            <person name="Wang Q."/>
            <person name="Zhang B."/>
            <person name="Ji P."/>
            <person name="Sakyi L.B."/>
            <person name="Cui X."/>
            <person name="Yuan T."/>
            <person name="Jiang B."/>
            <person name="Yang W."/>
            <person name="Lam T.T.-Y."/>
            <person name="Chang Q."/>
            <person name="Ding S."/>
            <person name="Wang X."/>
            <person name="Zhu J."/>
            <person name="Ruan X."/>
            <person name="Zhao L."/>
            <person name="Wei J."/>
            <person name="Que T."/>
            <person name="Du C."/>
            <person name="Cheng J."/>
            <person name="Dai P."/>
            <person name="Han X."/>
            <person name="Huang E."/>
            <person name="Gao Y."/>
            <person name="Liu J."/>
            <person name="Shao H."/>
            <person name="Ye R."/>
            <person name="Li L."/>
            <person name="Wei W."/>
            <person name="Wang X."/>
            <person name="Wang C."/>
            <person name="Yang T."/>
            <person name="Huo Q."/>
            <person name="Li W."/>
            <person name="Guo W."/>
            <person name="Chen H."/>
            <person name="Zhou L."/>
            <person name="Ni X."/>
            <person name="Tian J."/>
            <person name="Zhou Y."/>
            <person name="Sheng Y."/>
            <person name="Liu T."/>
            <person name="Pan Y."/>
            <person name="Xia L."/>
            <person name="Li J."/>
            <person name="Zhao F."/>
            <person name="Cao W."/>
        </authorList>
    </citation>
    <scope>NUCLEOTIDE SEQUENCE</scope>
    <source>
        <strain evidence="1">Hyas-2018</strain>
    </source>
</reference>
<dbReference type="EMBL" id="CM023487">
    <property type="protein sequence ID" value="KAH6925796.1"/>
    <property type="molecule type" value="Genomic_DNA"/>
</dbReference>
<keyword evidence="2" id="KW-1185">Reference proteome</keyword>
<name>A0ACB7RVG4_HYAAI</name>
<sequence>MVPALVTILKSSALLVLVLAEQRAASVNGDADCKPTCKVPEGPLFDKAGDPGNDIRYIYNGTNCTDVLVKPDRFNDTFPDRISCIGECNPGTY</sequence>
<comment type="caution">
    <text evidence="1">The sequence shown here is derived from an EMBL/GenBank/DDBJ whole genome shotgun (WGS) entry which is preliminary data.</text>
</comment>